<dbReference type="PANTHER" id="PTHR12015:SF183">
    <property type="entry name" value="C-C MOTIF CHEMOKINE 3"/>
    <property type="match status" value="1"/>
</dbReference>
<evidence type="ECO:0000256" key="9">
    <source>
        <dbReference type="RuleBase" id="RU361150"/>
    </source>
</evidence>
<evidence type="ECO:0000256" key="4">
    <source>
        <dbReference type="ARBA" id="ARBA00022525"/>
    </source>
</evidence>
<dbReference type="InterPro" id="IPR001811">
    <property type="entry name" value="Chemokine_IL8-like_dom"/>
</dbReference>
<organism evidence="11 12">
    <name type="scientific">Platysternon megacephalum</name>
    <name type="common">big-headed turtle</name>
    <dbReference type="NCBI Taxonomy" id="55544"/>
    <lineage>
        <taxon>Eukaryota</taxon>
        <taxon>Metazoa</taxon>
        <taxon>Chordata</taxon>
        <taxon>Craniata</taxon>
        <taxon>Vertebrata</taxon>
        <taxon>Euteleostomi</taxon>
        <taxon>Archelosauria</taxon>
        <taxon>Testudinata</taxon>
        <taxon>Testudines</taxon>
        <taxon>Cryptodira</taxon>
        <taxon>Durocryptodira</taxon>
        <taxon>Testudinoidea</taxon>
        <taxon>Platysternidae</taxon>
        <taxon>Platysternon</taxon>
    </lineage>
</organism>
<evidence type="ECO:0000256" key="7">
    <source>
        <dbReference type="ARBA" id="ARBA00044740"/>
    </source>
</evidence>
<dbReference type="GO" id="GO:0006954">
    <property type="term" value="P:inflammatory response"/>
    <property type="evidence" value="ECO:0007669"/>
    <property type="project" value="TreeGrafter"/>
</dbReference>
<feature type="domain" description="Chemokine interleukin-8-like" evidence="10">
    <location>
        <begin position="31"/>
        <end position="89"/>
    </location>
</feature>
<dbReference type="InterPro" id="IPR000827">
    <property type="entry name" value="Chemokine_CC_CS"/>
</dbReference>
<dbReference type="PROSITE" id="PS00472">
    <property type="entry name" value="SMALL_CYTOKINES_CC"/>
    <property type="match status" value="1"/>
</dbReference>
<dbReference type="InterPro" id="IPR036048">
    <property type="entry name" value="Interleukin_8-like_sf"/>
</dbReference>
<keyword evidence="11" id="KW-0675">Receptor</keyword>
<dbReference type="STRING" id="55544.A0A4D9DVZ2"/>
<dbReference type="GO" id="GO:0048020">
    <property type="term" value="F:CCR chemokine receptor binding"/>
    <property type="evidence" value="ECO:0007669"/>
    <property type="project" value="TreeGrafter"/>
</dbReference>
<dbReference type="SUPFAM" id="SSF54117">
    <property type="entry name" value="Interleukin 8-like chemokines"/>
    <property type="match status" value="1"/>
</dbReference>
<proteinExistence type="inferred from homology"/>
<dbReference type="Gene3D" id="2.40.50.40">
    <property type="match status" value="1"/>
</dbReference>
<dbReference type="OrthoDB" id="9930747at2759"/>
<reference evidence="11 12" key="2">
    <citation type="submission" date="2019-04" db="EMBL/GenBank/DDBJ databases">
        <title>The genome sequence of big-headed turtle.</title>
        <authorList>
            <person name="Gong S."/>
        </authorList>
    </citation>
    <scope>NUCLEOTIDE SEQUENCE [LARGE SCALE GENOMIC DNA]</scope>
    <source>
        <strain evidence="11">DO16091913</strain>
        <tissue evidence="11">Muscle</tissue>
    </source>
</reference>
<dbReference type="CDD" id="cd00272">
    <property type="entry name" value="Chemokine_CC"/>
    <property type="match status" value="1"/>
</dbReference>
<comment type="similarity">
    <text evidence="2 9">Belongs to the intercrine beta (chemokine CC) family.</text>
</comment>
<name>A0A4D9DVZ2_9SAUR</name>
<evidence type="ECO:0000256" key="1">
    <source>
        <dbReference type="ARBA" id="ARBA00004613"/>
    </source>
</evidence>
<comment type="caution">
    <text evidence="11">The sequence shown here is derived from an EMBL/GenBank/DDBJ whole genome shotgun (WGS) entry which is preliminary data.</text>
</comment>
<dbReference type="InterPro" id="IPR039809">
    <property type="entry name" value="Chemokine_b/g/d"/>
</dbReference>
<accession>A0A4D9DVZ2</accession>
<evidence type="ECO:0000256" key="3">
    <source>
        <dbReference type="ARBA" id="ARBA00022514"/>
    </source>
</evidence>
<protein>
    <recommendedName>
        <fullName evidence="9">C-C motif chemokine</fullName>
    </recommendedName>
</protein>
<dbReference type="PANTHER" id="PTHR12015">
    <property type="entry name" value="SMALL INDUCIBLE CYTOKINE A"/>
    <property type="match status" value="1"/>
</dbReference>
<keyword evidence="9" id="KW-0145">Chemotaxis</keyword>
<dbReference type="GO" id="GO:0070098">
    <property type="term" value="P:chemokine-mediated signaling pathway"/>
    <property type="evidence" value="ECO:0007669"/>
    <property type="project" value="TreeGrafter"/>
</dbReference>
<dbReference type="GO" id="GO:0030335">
    <property type="term" value="P:positive regulation of cell migration"/>
    <property type="evidence" value="ECO:0007669"/>
    <property type="project" value="TreeGrafter"/>
</dbReference>
<dbReference type="GO" id="GO:0005615">
    <property type="term" value="C:extracellular space"/>
    <property type="evidence" value="ECO:0007669"/>
    <property type="project" value="UniProtKB-KW"/>
</dbReference>
<keyword evidence="6" id="KW-1015">Disulfide bond</keyword>
<keyword evidence="12" id="KW-1185">Reference proteome</keyword>
<reference evidence="11 12" key="1">
    <citation type="submission" date="2019-04" db="EMBL/GenBank/DDBJ databases">
        <title>Draft genome of the big-headed turtle Platysternon megacephalum.</title>
        <authorList>
            <person name="Gong S."/>
        </authorList>
    </citation>
    <scope>NUCLEOTIDE SEQUENCE [LARGE SCALE GENOMIC DNA]</scope>
    <source>
        <strain evidence="11">DO16091913</strain>
        <tissue evidence="11">Muscle</tissue>
    </source>
</reference>
<comment type="function">
    <text evidence="7">Monokine with inflammatory and chemokinetic properties. Binds to CCR1, CCR4 and CCR5. One of the major HIV-suppressive factors produced by CD8+ T-cells. Recombinant MIP-1-alpha induces a dose-dependent inhibition of different strains of HIV-1, HIV-2, and simian immunodeficiency virus (SIV).</text>
</comment>
<dbReference type="GO" id="GO:0008009">
    <property type="term" value="F:chemokine activity"/>
    <property type="evidence" value="ECO:0007669"/>
    <property type="project" value="InterPro"/>
</dbReference>
<keyword evidence="4 9" id="KW-0964">Secreted</keyword>
<dbReference type="AlphaFoldDB" id="A0A4D9DVZ2"/>
<dbReference type="SMART" id="SM00199">
    <property type="entry name" value="SCY"/>
    <property type="match status" value="1"/>
</dbReference>
<comment type="subcellular location">
    <subcellularLocation>
        <location evidence="1 9">Secreted</location>
    </subcellularLocation>
</comment>
<keyword evidence="5 9" id="KW-0732">Signal</keyword>
<feature type="chain" id="PRO_5019881607" description="C-C motif chemokine" evidence="9">
    <location>
        <begin position="23"/>
        <end position="101"/>
    </location>
</feature>
<evidence type="ECO:0000256" key="2">
    <source>
        <dbReference type="ARBA" id="ARBA00010868"/>
    </source>
</evidence>
<dbReference type="Pfam" id="PF00048">
    <property type="entry name" value="IL8"/>
    <property type="match status" value="1"/>
</dbReference>
<dbReference type="Proteomes" id="UP000297703">
    <property type="component" value="Unassembled WGS sequence"/>
</dbReference>
<evidence type="ECO:0000259" key="10">
    <source>
        <dbReference type="SMART" id="SM00199"/>
    </source>
</evidence>
<evidence type="ECO:0000313" key="11">
    <source>
        <dbReference type="EMBL" id="TFJ99259.1"/>
    </source>
</evidence>
<evidence type="ECO:0000313" key="12">
    <source>
        <dbReference type="Proteomes" id="UP000297703"/>
    </source>
</evidence>
<gene>
    <name evidence="11" type="ORF">DR999_PMT18703</name>
</gene>
<dbReference type="GO" id="GO:0061844">
    <property type="term" value="P:antimicrobial humoral immune response mediated by antimicrobial peptide"/>
    <property type="evidence" value="ECO:0007669"/>
    <property type="project" value="TreeGrafter"/>
</dbReference>
<dbReference type="EMBL" id="QXTE01000339">
    <property type="protein sequence ID" value="TFJ99259.1"/>
    <property type="molecule type" value="Genomic_DNA"/>
</dbReference>
<dbReference type="FunFam" id="2.40.50.40:FF:000002">
    <property type="entry name" value="C-C motif chemokine"/>
    <property type="match status" value="1"/>
</dbReference>
<evidence type="ECO:0000256" key="8">
    <source>
        <dbReference type="ARBA" id="ARBA00046726"/>
    </source>
</evidence>
<evidence type="ECO:0000256" key="5">
    <source>
        <dbReference type="ARBA" id="ARBA00022729"/>
    </source>
</evidence>
<evidence type="ECO:0000256" key="6">
    <source>
        <dbReference type="ARBA" id="ARBA00023157"/>
    </source>
</evidence>
<comment type="subunit">
    <text evidence="8">Self-associates. Also heterodimer of MIP-1-alpha(4-69) and MIP-1-beta(3-69). Interacts with CCR1.</text>
</comment>
<sequence>MKVSVAALAVLLIAAFCSQASAAGPQALNTPSVCCYRYSPNPISRSRVVKYEYASSGCSKPAVIFTTIKDRTLCTNPDEKWVQDLVTQLRAREAISKAPLA</sequence>
<feature type="signal peptide" evidence="9">
    <location>
        <begin position="1"/>
        <end position="22"/>
    </location>
</feature>
<keyword evidence="3 9" id="KW-0202">Cytokine</keyword>